<evidence type="ECO:0000259" key="6">
    <source>
        <dbReference type="Pfam" id="PF03936"/>
    </source>
</evidence>
<accession>A0A6B8N2N0</accession>
<protein>
    <submittedName>
        <fullName evidence="7">Terpene synthase 8</fullName>
        <ecNumber evidence="7">4.2.3.77</ecNumber>
    </submittedName>
</protein>
<gene>
    <name evidence="7" type="primary">TPS8</name>
</gene>
<dbReference type="InterPro" id="IPR036965">
    <property type="entry name" value="Terpene_synth_N_sf"/>
</dbReference>
<evidence type="ECO:0000256" key="3">
    <source>
        <dbReference type="ARBA" id="ARBA00022842"/>
    </source>
</evidence>
<comment type="cofactor">
    <cofactor evidence="1">
        <name>Mg(2+)</name>
        <dbReference type="ChEBI" id="CHEBI:18420"/>
    </cofactor>
</comment>
<dbReference type="SUPFAM" id="SSF48576">
    <property type="entry name" value="Terpenoid synthases"/>
    <property type="match status" value="1"/>
</dbReference>
<dbReference type="AlphaFoldDB" id="A0A6B8N2N0"/>
<dbReference type="InterPro" id="IPR008949">
    <property type="entry name" value="Isoprenoid_synthase_dom_sf"/>
</dbReference>
<dbReference type="SFLD" id="SFLDG01019">
    <property type="entry name" value="Terpene_Cyclase_Like_1_C_Termi"/>
    <property type="match status" value="1"/>
</dbReference>
<name>A0A6B8N2N0_TAICR</name>
<dbReference type="GO" id="GO:0010333">
    <property type="term" value="F:terpene synthase activity"/>
    <property type="evidence" value="ECO:0007669"/>
    <property type="project" value="InterPro"/>
</dbReference>
<evidence type="ECO:0000259" key="5">
    <source>
        <dbReference type="Pfam" id="PF01397"/>
    </source>
</evidence>
<organism evidence="7">
    <name type="scientific">Taiwania cryptomerioides</name>
    <name type="common">Coffin tree</name>
    <dbReference type="NCBI Taxonomy" id="50187"/>
    <lineage>
        <taxon>Eukaryota</taxon>
        <taxon>Viridiplantae</taxon>
        <taxon>Streptophyta</taxon>
        <taxon>Embryophyta</taxon>
        <taxon>Tracheophyta</taxon>
        <taxon>Spermatophyta</taxon>
        <taxon>Pinopsida</taxon>
        <taxon>Pinidae</taxon>
        <taxon>Conifers II</taxon>
        <taxon>Cupressales</taxon>
        <taxon>Cupressaceae</taxon>
        <taxon>Taiwania</taxon>
    </lineage>
</organism>
<dbReference type="Gene3D" id="1.10.600.10">
    <property type="entry name" value="Farnesyl Diphosphate Synthase"/>
    <property type="match status" value="1"/>
</dbReference>
<dbReference type="GO" id="GO:0000287">
    <property type="term" value="F:magnesium ion binding"/>
    <property type="evidence" value="ECO:0007669"/>
    <property type="project" value="InterPro"/>
</dbReference>
<sequence length="576" mass="66872">MTSLKGDDSSSIPDRSFNQWDDNFVQSLETPYGAAEYCERVKTLVKEVKILLNEMQSGDGNVMERLEMIDALQCLGIDRYFGTEIKAILDCVYRYWDRSVGIDLGCDSSMKNLNATALGLRVLRLYCYDVSADVLENFKDKNGQFLFLVGTNDNNQNIIREEQLMRIMLNLLRASGVAFPEERIMEEAKVFSSIYLKQILQKPEDMFKKSFLKEVEYALLYEWSRTFSRWEARNFIEIYKLDNLRLKDKKILELAKLDFNVLQFAYKTEMKNLSSWWAGSRLTNLIPIRQRPIEYFLLGVSAGDKLEFSSSRIALAKSTTLLSLMDDLFDDYLTLQQVELVTKAIIQGWDISIIEDIPANFKRTVEFVFQEVHELAREATKKQGREMMPFITKAWADYVEASLKQAQWNARQHIPTYNEYIKIAATTAAIGPLSLHPLLLAAHDLVDDAIEKIFNNQCRFYELIWLCTRLIDDVHDYQDDKQHGQITSAISCYMGDHPECSEEEALNHINYIISQSIKELTWEFLKQDNALLDWEKLSFNLNRGLQCFYVFGDGFSYHDKGMKQRIIEVLIDPIQI</sequence>
<evidence type="ECO:0000256" key="1">
    <source>
        <dbReference type="ARBA" id="ARBA00001946"/>
    </source>
</evidence>
<keyword evidence="4 7" id="KW-0456">Lyase</keyword>
<dbReference type="InterPro" id="IPR044814">
    <property type="entry name" value="Terpene_cyclase_plant_C1"/>
</dbReference>
<dbReference type="GO" id="GO:0016102">
    <property type="term" value="P:diterpenoid biosynthetic process"/>
    <property type="evidence" value="ECO:0007669"/>
    <property type="project" value="InterPro"/>
</dbReference>
<evidence type="ECO:0000256" key="2">
    <source>
        <dbReference type="ARBA" id="ARBA00022723"/>
    </source>
</evidence>
<feature type="domain" description="Terpene synthase N-terminal" evidence="5">
    <location>
        <begin position="19"/>
        <end position="219"/>
    </location>
</feature>
<evidence type="ECO:0000313" key="7">
    <source>
        <dbReference type="EMBL" id="QGN65614.1"/>
    </source>
</evidence>
<dbReference type="InterPro" id="IPR001906">
    <property type="entry name" value="Terpene_synth_N"/>
</dbReference>
<reference evidence="7" key="1">
    <citation type="submission" date="2019-01" db="EMBL/GenBank/DDBJ databases">
        <authorList>
            <person name="Ma L.-T."/>
            <person name="Chu F.-H."/>
        </authorList>
    </citation>
    <scope>NUCLEOTIDE SEQUENCE</scope>
    <source>
        <tissue evidence="7">Mature needles and cones</tissue>
    </source>
</reference>
<keyword evidence="2" id="KW-0479">Metal-binding</keyword>
<feature type="domain" description="Terpene synthase metal-binding" evidence="6">
    <location>
        <begin position="286"/>
        <end position="518"/>
    </location>
</feature>
<dbReference type="InterPro" id="IPR050148">
    <property type="entry name" value="Terpene_synthase-like"/>
</dbReference>
<dbReference type="SUPFAM" id="SSF48239">
    <property type="entry name" value="Terpenoid cyclases/Protein prenyltransferases"/>
    <property type="match status" value="1"/>
</dbReference>
<dbReference type="InterPro" id="IPR034741">
    <property type="entry name" value="Terpene_cyclase-like_1_C"/>
</dbReference>
<keyword evidence="3" id="KW-0460">Magnesium</keyword>
<dbReference type="Gene3D" id="1.50.10.130">
    <property type="entry name" value="Terpene synthase, N-terminal domain"/>
    <property type="match status" value="1"/>
</dbReference>
<dbReference type="Pfam" id="PF03936">
    <property type="entry name" value="Terpene_synth_C"/>
    <property type="match status" value="1"/>
</dbReference>
<dbReference type="SFLD" id="SFLDS00005">
    <property type="entry name" value="Isoprenoid_Synthase_Type_I"/>
    <property type="match status" value="1"/>
</dbReference>
<dbReference type="InterPro" id="IPR005630">
    <property type="entry name" value="Terpene_synthase_metal-bd"/>
</dbReference>
<dbReference type="PANTHER" id="PTHR31739">
    <property type="entry name" value="ENT-COPALYL DIPHOSPHATE SYNTHASE, CHLOROPLASTIC"/>
    <property type="match status" value="1"/>
</dbReference>
<dbReference type="Pfam" id="PF01397">
    <property type="entry name" value="Terpene_synth"/>
    <property type="match status" value="1"/>
</dbReference>
<evidence type="ECO:0000256" key="4">
    <source>
        <dbReference type="ARBA" id="ARBA00023239"/>
    </source>
</evidence>
<dbReference type="CDD" id="cd00684">
    <property type="entry name" value="Terpene_cyclase_plant_C1"/>
    <property type="match status" value="1"/>
</dbReference>
<proteinExistence type="evidence at transcript level"/>
<dbReference type="PANTHER" id="PTHR31739:SF25">
    <property type="entry name" value="(E,E)-GERANYLLINALOOL SYNTHASE"/>
    <property type="match status" value="1"/>
</dbReference>
<dbReference type="InterPro" id="IPR008930">
    <property type="entry name" value="Terpenoid_cyclase/PrenylTrfase"/>
</dbReference>
<dbReference type="EMBL" id="MK404545">
    <property type="protein sequence ID" value="QGN65614.1"/>
    <property type="molecule type" value="mRNA"/>
</dbReference>
<dbReference type="EC" id="4.2.3.77" evidence="7"/>